<comment type="subcellular location">
    <subcellularLocation>
        <location evidence="1">Membrane</location>
        <topology evidence="1">Single-pass type IV membrane protein</topology>
    </subcellularLocation>
</comment>
<name>A0AAV5KW71_9ROSI</name>
<evidence type="ECO:0000259" key="10">
    <source>
        <dbReference type="PROSITE" id="PS50192"/>
    </source>
</evidence>
<dbReference type="Gene3D" id="1.20.5.110">
    <property type="match status" value="1"/>
</dbReference>
<dbReference type="FunFam" id="1.20.5.110:FF:000006">
    <property type="entry name" value="Syntaxin 6"/>
    <property type="match status" value="1"/>
</dbReference>
<keyword evidence="3" id="KW-0813">Transport</keyword>
<keyword evidence="12" id="KW-1185">Reference proteome</keyword>
<dbReference type="CDD" id="cd15841">
    <property type="entry name" value="SNARE_Qc"/>
    <property type="match status" value="1"/>
</dbReference>
<evidence type="ECO:0000256" key="5">
    <source>
        <dbReference type="ARBA" id="ARBA00022927"/>
    </source>
</evidence>
<dbReference type="GO" id="GO:0005484">
    <property type="term" value="F:SNAP receptor activity"/>
    <property type="evidence" value="ECO:0007669"/>
    <property type="project" value="InterPro"/>
</dbReference>
<evidence type="ECO:0000256" key="8">
    <source>
        <dbReference type="ARBA" id="ARBA00023136"/>
    </source>
</evidence>
<evidence type="ECO:0000256" key="4">
    <source>
        <dbReference type="ARBA" id="ARBA00022692"/>
    </source>
</evidence>
<dbReference type="InterPro" id="IPR000727">
    <property type="entry name" value="T_SNARE_dom"/>
</dbReference>
<dbReference type="PROSITE" id="PS00914">
    <property type="entry name" value="SYNTAXIN"/>
    <property type="match status" value="1"/>
</dbReference>
<dbReference type="SUPFAM" id="SSF58038">
    <property type="entry name" value="SNARE fusion complex"/>
    <property type="match status" value="1"/>
</dbReference>
<dbReference type="PANTHER" id="PTHR19305:SF35">
    <property type="entry name" value="SYNTAXIN-72"/>
    <property type="match status" value="1"/>
</dbReference>
<feature type="domain" description="T-SNARE coiled-coil homology" evidence="10">
    <location>
        <begin position="1"/>
        <end position="61"/>
    </location>
</feature>
<evidence type="ECO:0000256" key="6">
    <source>
        <dbReference type="ARBA" id="ARBA00022989"/>
    </source>
</evidence>
<keyword evidence="8 9" id="KW-0472">Membrane</keyword>
<dbReference type="PROSITE" id="PS50192">
    <property type="entry name" value="T_SNARE"/>
    <property type="match status" value="1"/>
</dbReference>
<reference evidence="11 12" key="1">
    <citation type="journal article" date="2021" name="Commun. Biol.">
        <title>The genome of Shorea leprosula (Dipterocarpaceae) highlights the ecological relevance of drought in aseasonal tropical rainforests.</title>
        <authorList>
            <person name="Ng K.K.S."/>
            <person name="Kobayashi M.J."/>
            <person name="Fawcett J.A."/>
            <person name="Hatakeyama M."/>
            <person name="Paape T."/>
            <person name="Ng C.H."/>
            <person name="Ang C.C."/>
            <person name="Tnah L.H."/>
            <person name="Lee C.T."/>
            <person name="Nishiyama T."/>
            <person name="Sese J."/>
            <person name="O'Brien M.J."/>
            <person name="Copetti D."/>
            <person name="Mohd Noor M.I."/>
            <person name="Ong R.C."/>
            <person name="Putra M."/>
            <person name="Sireger I.Z."/>
            <person name="Indrioko S."/>
            <person name="Kosugi Y."/>
            <person name="Izuno A."/>
            <person name="Isagi Y."/>
            <person name="Lee S.L."/>
            <person name="Shimizu K.K."/>
        </authorList>
    </citation>
    <scope>NUCLEOTIDE SEQUENCE [LARGE SCALE GENOMIC DNA]</scope>
    <source>
        <strain evidence="11">214</strain>
    </source>
</reference>
<feature type="transmembrane region" description="Helical" evidence="9">
    <location>
        <begin position="69"/>
        <end position="89"/>
    </location>
</feature>
<keyword evidence="6 9" id="KW-1133">Transmembrane helix</keyword>
<dbReference type="EMBL" id="BPVZ01000080">
    <property type="protein sequence ID" value="GKV28814.1"/>
    <property type="molecule type" value="Genomic_DNA"/>
</dbReference>
<dbReference type="Pfam" id="PF05739">
    <property type="entry name" value="SNARE"/>
    <property type="match status" value="1"/>
</dbReference>
<comment type="caution">
    <text evidence="11">The sequence shown here is derived from an EMBL/GenBank/DDBJ whole genome shotgun (WGS) entry which is preliminary data.</text>
</comment>
<evidence type="ECO:0000256" key="1">
    <source>
        <dbReference type="ARBA" id="ARBA00004211"/>
    </source>
</evidence>
<evidence type="ECO:0000313" key="11">
    <source>
        <dbReference type="EMBL" id="GKV28814.1"/>
    </source>
</evidence>
<evidence type="ECO:0000256" key="2">
    <source>
        <dbReference type="ARBA" id="ARBA00009063"/>
    </source>
</evidence>
<protein>
    <recommendedName>
        <fullName evidence="10">t-SNARE coiled-coil homology domain-containing protein</fullName>
    </recommendedName>
</protein>
<keyword evidence="5" id="KW-0653">Protein transport</keyword>
<dbReference type="GO" id="GO:0006886">
    <property type="term" value="P:intracellular protein transport"/>
    <property type="evidence" value="ECO:0007669"/>
    <property type="project" value="InterPro"/>
</dbReference>
<evidence type="ECO:0000256" key="9">
    <source>
        <dbReference type="SAM" id="Phobius"/>
    </source>
</evidence>
<comment type="similarity">
    <text evidence="2">Belongs to the syntaxin family.</text>
</comment>
<sequence length="93" mass="10498">MSGLRDQGLDVISEGLDTLQNLALDMNEELDRQVPLMDEIGTKVDKTTVDLRKTNVKLKKTVTQLRSSWNFCIDIILLCVLLGVASYLYNILK</sequence>
<evidence type="ECO:0000256" key="3">
    <source>
        <dbReference type="ARBA" id="ARBA00022448"/>
    </source>
</evidence>
<dbReference type="PANTHER" id="PTHR19305">
    <property type="entry name" value="SYNAPTOSOMAL ASSOCIATED PROTEIN"/>
    <property type="match status" value="1"/>
</dbReference>
<evidence type="ECO:0000313" key="12">
    <source>
        <dbReference type="Proteomes" id="UP001054252"/>
    </source>
</evidence>
<dbReference type="Proteomes" id="UP001054252">
    <property type="component" value="Unassembled WGS sequence"/>
</dbReference>
<organism evidence="11 12">
    <name type="scientific">Rubroshorea leprosula</name>
    <dbReference type="NCBI Taxonomy" id="152421"/>
    <lineage>
        <taxon>Eukaryota</taxon>
        <taxon>Viridiplantae</taxon>
        <taxon>Streptophyta</taxon>
        <taxon>Embryophyta</taxon>
        <taxon>Tracheophyta</taxon>
        <taxon>Spermatophyta</taxon>
        <taxon>Magnoliopsida</taxon>
        <taxon>eudicotyledons</taxon>
        <taxon>Gunneridae</taxon>
        <taxon>Pentapetalae</taxon>
        <taxon>rosids</taxon>
        <taxon>malvids</taxon>
        <taxon>Malvales</taxon>
        <taxon>Dipterocarpaceae</taxon>
        <taxon>Rubroshorea</taxon>
    </lineage>
</organism>
<keyword evidence="4 9" id="KW-0812">Transmembrane</keyword>
<evidence type="ECO:0000256" key="7">
    <source>
        <dbReference type="ARBA" id="ARBA00023054"/>
    </source>
</evidence>
<keyword evidence="7" id="KW-0175">Coiled coil</keyword>
<accession>A0AAV5KW71</accession>
<proteinExistence type="inferred from homology"/>
<gene>
    <name evidence="11" type="ORF">SLEP1_g37813</name>
</gene>
<dbReference type="GO" id="GO:0005886">
    <property type="term" value="C:plasma membrane"/>
    <property type="evidence" value="ECO:0007669"/>
    <property type="project" value="TreeGrafter"/>
</dbReference>
<dbReference type="InterPro" id="IPR006012">
    <property type="entry name" value="Syntaxin/epimorphin_CS"/>
</dbReference>
<dbReference type="AlphaFoldDB" id="A0AAV5KW71"/>